<evidence type="ECO:0000313" key="3">
    <source>
        <dbReference type="Proteomes" id="UP001163046"/>
    </source>
</evidence>
<reference evidence="2" key="1">
    <citation type="submission" date="2023-01" db="EMBL/GenBank/DDBJ databases">
        <title>Genome assembly of the deep-sea coral Lophelia pertusa.</title>
        <authorList>
            <person name="Herrera S."/>
            <person name="Cordes E."/>
        </authorList>
    </citation>
    <scope>NUCLEOTIDE SEQUENCE</scope>
    <source>
        <strain evidence="2">USNM1676648</strain>
        <tissue evidence="2">Polyp</tissue>
    </source>
</reference>
<comment type="caution">
    <text evidence="2">The sequence shown here is derived from an EMBL/GenBank/DDBJ whole genome shotgun (WGS) entry which is preliminary data.</text>
</comment>
<feature type="compositionally biased region" description="Polar residues" evidence="1">
    <location>
        <begin position="123"/>
        <end position="133"/>
    </location>
</feature>
<proteinExistence type="predicted"/>
<organism evidence="2 3">
    <name type="scientific">Desmophyllum pertusum</name>
    <dbReference type="NCBI Taxonomy" id="174260"/>
    <lineage>
        <taxon>Eukaryota</taxon>
        <taxon>Metazoa</taxon>
        <taxon>Cnidaria</taxon>
        <taxon>Anthozoa</taxon>
        <taxon>Hexacorallia</taxon>
        <taxon>Scleractinia</taxon>
        <taxon>Caryophylliina</taxon>
        <taxon>Caryophylliidae</taxon>
        <taxon>Desmophyllum</taxon>
    </lineage>
</organism>
<name>A0A9W9ZFY0_9CNID</name>
<dbReference type="Proteomes" id="UP001163046">
    <property type="component" value="Unassembled WGS sequence"/>
</dbReference>
<feature type="region of interest" description="Disordered" evidence="1">
    <location>
        <begin position="103"/>
        <end position="133"/>
    </location>
</feature>
<keyword evidence="3" id="KW-1185">Reference proteome</keyword>
<dbReference type="AlphaFoldDB" id="A0A9W9ZFY0"/>
<evidence type="ECO:0000313" key="2">
    <source>
        <dbReference type="EMBL" id="KAJ7380957.1"/>
    </source>
</evidence>
<evidence type="ECO:0000256" key="1">
    <source>
        <dbReference type="SAM" id="MobiDB-lite"/>
    </source>
</evidence>
<accession>A0A9W9ZFY0</accession>
<dbReference type="EMBL" id="MU826351">
    <property type="protein sequence ID" value="KAJ7380957.1"/>
    <property type="molecule type" value="Genomic_DNA"/>
</dbReference>
<gene>
    <name evidence="2" type="ORF">OS493_004547</name>
</gene>
<protein>
    <submittedName>
        <fullName evidence="2">Uncharacterized protein</fullName>
    </submittedName>
</protein>
<sequence>MEDISDEEVQVLASNWVKRIQNSILTPADDVNNSGVVRTQFGSNDEGMHSNHEFCEENGKIDHFNSHLRSIGRPDSSKYLSFKQLPGVGSGSGVIEQHDSFERTSKQSNIAHSSKVTDEGDDISTTGKANSKSTPRVDVSFLRQKRLAFFDSNLTTQEEGDFLHDKNRNILTNITASHSPPREAHSSSCIDQFDLYPLKSNGHATQVSLDEMYHLQSLETTPLSSRLKSGSPRSINNVKYPYRSPRVAELDEEEDFKLELWGLKEAVNSGDLDLNAYLKKPAWKNHSFSSFADSAAPNQLGKNCDLQPCGKHPTESFDPLHEKTKPITMPDSGVSNHSYFYSGGNQCGKIGGKLMMLTMDVIQRNTGHLACPWFKQKKFQLPLMVPSPR</sequence>